<protein>
    <recommendedName>
        <fullName evidence="4">Tubulin/FtsZ GTPase domain-containing protein</fullName>
    </recommendedName>
</protein>
<dbReference type="SUPFAM" id="SSF55307">
    <property type="entry name" value="Tubulin C-terminal domain-like"/>
    <property type="match status" value="1"/>
</dbReference>
<dbReference type="PRINTS" id="PR00423">
    <property type="entry name" value="CELLDVISFTSZ"/>
</dbReference>
<dbReference type="Gene3D" id="3.40.50.1440">
    <property type="entry name" value="Tubulin/FtsZ, GTPase domain"/>
    <property type="match status" value="1"/>
</dbReference>
<accession>A0A0R2RK17</accession>
<dbReference type="InterPro" id="IPR036525">
    <property type="entry name" value="Tubulin/FtsZ_GTPase_sf"/>
</dbReference>
<keyword evidence="1" id="KW-0547">Nucleotide-binding</keyword>
<proteinExistence type="predicted"/>
<dbReference type="InterPro" id="IPR003008">
    <property type="entry name" value="Tubulin_FtsZ_GTPase"/>
</dbReference>
<dbReference type="Pfam" id="PF12327">
    <property type="entry name" value="FtsZ_C"/>
    <property type="match status" value="1"/>
</dbReference>
<gene>
    <name evidence="5" type="ORF">ABR82_01565</name>
</gene>
<dbReference type="GO" id="GO:0003924">
    <property type="term" value="F:GTPase activity"/>
    <property type="evidence" value="ECO:0007669"/>
    <property type="project" value="InterPro"/>
</dbReference>
<dbReference type="GO" id="GO:0005525">
    <property type="term" value="F:GTP binding"/>
    <property type="evidence" value="ECO:0007669"/>
    <property type="project" value="UniProtKB-KW"/>
</dbReference>
<dbReference type="GO" id="GO:0051301">
    <property type="term" value="P:cell division"/>
    <property type="evidence" value="ECO:0007669"/>
    <property type="project" value="TreeGrafter"/>
</dbReference>
<sequence>MNPNNHPKASVAILAVGGTGAAVLDNLAVACEGEHRTLCIDTDALALRGTVAGKKILVAPERVHGMGTGGEAELLEGLSLEEGDSLDPLLSGIRTAMVVLSVSGGTGSALGPSLVRRLKKQGTEVVVLAVTPFGFEGRKKRELSEKALRELRQVADVVLVFSNERLLESSMSKDLREGQRSLDRALAKTIHGLAHVMEKEGLVHLGVAELKEAVGSGADAIGYLENAWAGVAEATGDGREEAAIEAVVEDILLEDGRAWKDGNRVLVSVITGPETSLQDFHGLLEKIRRRLPVDLPISAGAAVDPERSESLSLTVLVTRRCEGTLLPKVEKTERVEKRVEMESSEGKGKRKRKIVAAQGELEFDQTPNRFVRSSPSVRGAEDLDRPTFQRKGIVLRS</sequence>
<dbReference type="AlphaFoldDB" id="A0A0R2RK17"/>
<evidence type="ECO:0000313" key="5">
    <source>
        <dbReference type="EMBL" id="KRO63113.1"/>
    </source>
</evidence>
<dbReference type="GO" id="GO:0005737">
    <property type="term" value="C:cytoplasm"/>
    <property type="evidence" value="ECO:0007669"/>
    <property type="project" value="TreeGrafter"/>
</dbReference>
<dbReference type="PANTHER" id="PTHR30314:SF3">
    <property type="entry name" value="MITOCHONDRIAL DIVISION PROTEIN FSZA"/>
    <property type="match status" value="1"/>
</dbReference>
<dbReference type="Pfam" id="PF00091">
    <property type="entry name" value="Tubulin"/>
    <property type="match status" value="1"/>
</dbReference>
<dbReference type="EMBL" id="LIBO01000007">
    <property type="protein sequence ID" value="KRO63113.1"/>
    <property type="molecule type" value="Genomic_DNA"/>
</dbReference>
<dbReference type="SUPFAM" id="SSF52490">
    <property type="entry name" value="Tubulin nucleotide-binding domain-like"/>
    <property type="match status" value="1"/>
</dbReference>
<dbReference type="InterPro" id="IPR024757">
    <property type="entry name" value="FtsZ_C"/>
</dbReference>
<dbReference type="GO" id="GO:0032153">
    <property type="term" value="C:cell division site"/>
    <property type="evidence" value="ECO:0007669"/>
    <property type="project" value="TreeGrafter"/>
</dbReference>
<dbReference type="InterPro" id="IPR045061">
    <property type="entry name" value="FtsZ/CetZ"/>
</dbReference>
<reference evidence="5 6" key="1">
    <citation type="submission" date="2015-10" db="EMBL/GenBank/DDBJ databases">
        <title>Metagenome-Assembled Genomes uncover a global brackish microbiome.</title>
        <authorList>
            <person name="Hugerth L.W."/>
            <person name="Larsson J."/>
            <person name="Alneberg J."/>
            <person name="Lindh M.V."/>
            <person name="Legrand C."/>
            <person name="Pinhassi J."/>
            <person name="Andersson A.F."/>
        </authorList>
    </citation>
    <scope>NUCLEOTIDE SEQUENCE [LARGE SCALE GENOMIC DNA]</scope>
    <source>
        <strain evidence="5">BACL18 MAG-120507-bin52</strain>
    </source>
</reference>
<dbReference type="SMART" id="SM00864">
    <property type="entry name" value="Tubulin"/>
    <property type="match status" value="1"/>
</dbReference>
<evidence type="ECO:0000256" key="2">
    <source>
        <dbReference type="ARBA" id="ARBA00023134"/>
    </source>
</evidence>
<name>A0A0R2RK17_9BACT</name>
<dbReference type="InterPro" id="IPR008280">
    <property type="entry name" value="Tub_FtsZ_C"/>
</dbReference>
<dbReference type="Proteomes" id="UP000051269">
    <property type="component" value="Unassembled WGS sequence"/>
</dbReference>
<comment type="caution">
    <text evidence="5">The sequence shown here is derived from an EMBL/GenBank/DDBJ whole genome shotgun (WGS) entry which is preliminary data.</text>
</comment>
<feature type="domain" description="Tubulin/FtsZ GTPase" evidence="4">
    <location>
        <begin position="12"/>
        <end position="201"/>
    </location>
</feature>
<evidence type="ECO:0000256" key="3">
    <source>
        <dbReference type="SAM" id="MobiDB-lite"/>
    </source>
</evidence>
<keyword evidence="2" id="KW-0342">GTP-binding</keyword>
<evidence type="ECO:0000256" key="1">
    <source>
        <dbReference type="ARBA" id="ARBA00022741"/>
    </source>
</evidence>
<evidence type="ECO:0000259" key="4">
    <source>
        <dbReference type="SMART" id="SM00864"/>
    </source>
</evidence>
<evidence type="ECO:0000313" key="6">
    <source>
        <dbReference type="Proteomes" id="UP000051269"/>
    </source>
</evidence>
<feature type="region of interest" description="Disordered" evidence="3">
    <location>
        <begin position="370"/>
        <end position="397"/>
    </location>
</feature>
<organism evidence="5 6">
    <name type="scientific">Verrucomicrobia subdivision 6 bacterium BACL9 MAG-120507-bin52</name>
    <dbReference type="NCBI Taxonomy" id="1655590"/>
    <lineage>
        <taxon>Bacteria</taxon>
        <taxon>Pseudomonadati</taxon>
        <taxon>Verrucomicrobiota</taxon>
        <taxon>Verrucomicrobiia</taxon>
        <taxon>Verrucomicrobiales</taxon>
        <taxon>Verrucomicrobia subdivision 6</taxon>
    </lineage>
</organism>
<dbReference type="PANTHER" id="PTHR30314">
    <property type="entry name" value="CELL DIVISION PROTEIN FTSZ-RELATED"/>
    <property type="match status" value="1"/>
</dbReference>